<name>A0AAV5IFN7_9ROSI</name>
<evidence type="ECO:0000313" key="1">
    <source>
        <dbReference type="EMBL" id="GKU96662.1"/>
    </source>
</evidence>
<organism evidence="1 2">
    <name type="scientific">Rubroshorea leprosula</name>
    <dbReference type="NCBI Taxonomy" id="152421"/>
    <lineage>
        <taxon>Eukaryota</taxon>
        <taxon>Viridiplantae</taxon>
        <taxon>Streptophyta</taxon>
        <taxon>Embryophyta</taxon>
        <taxon>Tracheophyta</taxon>
        <taxon>Spermatophyta</taxon>
        <taxon>Magnoliopsida</taxon>
        <taxon>eudicotyledons</taxon>
        <taxon>Gunneridae</taxon>
        <taxon>Pentapetalae</taxon>
        <taxon>rosids</taxon>
        <taxon>malvids</taxon>
        <taxon>Malvales</taxon>
        <taxon>Dipterocarpaceae</taxon>
        <taxon>Rubroshorea</taxon>
    </lineage>
</organism>
<accession>A0AAV5IFN7</accession>
<sequence>MPPRVLIIIGLVLGYNISPPMKKFEGSENFQRAGNLVMAGNPSTSGSIPTSASGSVSVTASGSVSITASGFVPIFTFGFAPISASDFVPSSASGSVSSSASGSVPVSASGGSPVDDVGVLPSSSEPEFFDIFCLPHNADGKFCCEGRFTSAASKNNTIFIASILLSSAPPNAPPIPTAEIVKGGETGNAAWDATIASMRRKPRSVSVRGWRNSQIEIMRRS</sequence>
<reference evidence="1 2" key="1">
    <citation type="journal article" date="2021" name="Commun. Biol.">
        <title>The genome of Shorea leprosula (Dipterocarpaceae) highlights the ecological relevance of drought in aseasonal tropical rainforests.</title>
        <authorList>
            <person name="Ng K.K.S."/>
            <person name="Kobayashi M.J."/>
            <person name="Fawcett J.A."/>
            <person name="Hatakeyama M."/>
            <person name="Paape T."/>
            <person name="Ng C.H."/>
            <person name="Ang C.C."/>
            <person name="Tnah L.H."/>
            <person name="Lee C.T."/>
            <person name="Nishiyama T."/>
            <person name="Sese J."/>
            <person name="O'Brien M.J."/>
            <person name="Copetti D."/>
            <person name="Mohd Noor M.I."/>
            <person name="Ong R.C."/>
            <person name="Putra M."/>
            <person name="Sireger I.Z."/>
            <person name="Indrioko S."/>
            <person name="Kosugi Y."/>
            <person name="Izuno A."/>
            <person name="Isagi Y."/>
            <person name="Lee S.L."/>
            <person name="Shimizu K.K."/>
        </authorList>
    </citation>
    <scope>NUCLEOTIDE SEQUENCE [LARGE SCALE GENOMIC DNA]</scope>
    <source>
        <strain evidence="1">214</strain>
    </source>
</reference>
<keyword evidence="2" id="KW-1185">Reference proteome</keyword>
<comment type="caution">
    <text evidence="1">The sequence shown here is derived from an EMBL/GenBank/DDBJ whole genome shotgun (WGS) entry which is preliminary data.</text>
</comment>
<gene>
    <name evidence="1" type="ORF">SLEP1_g9873</name>
</gene>
<dbReference type="AlphaFoldDB" id="A0AAV5IFN7"/>
<evidence type="ECO:0000313" key="2">
    <source>
        <dbReference type="Proteomes" id="UP001054252"/>
    </source>
</evidence>
<dbReference type="Proteomes" id="UP001054252">
    <property type="component" value="Unassembled WGS sequence"/>
</dbReference>
<proteinExistence type="predicted"/>
<dbReference type="EMBL" id="BPVZ01000010">
    <property type="protein sequence ID" value="GKU96662.1"/>
    <property type="molecule type" value="Genomic_DNA"/>
</dbReference>
<protein>
    <submittedName>
        <fullName evidence="1">Uncharacterized protein</fullName>
    </submittedName>
</protein>